<dbReference type="InterPro" id="IPR049278">
    <property type="entry name" value="MS_channel_C"/>
</dbReference>
<evidence type="ECO:0000259" key="9">
    <source>
        <dbReference type="Pfam" id="PF21082"/>
    </source>
</evidence>
<dbReference type="PANTHER" id="PTHR30221:SF1">
    <property type="entry name" value="SMALL-CONDUCTANCE MECHANOSENSITIVE CHANNEL"/>
    <property type="match status" value="1"/>
</dbReference>
<evidence type="ECO:0000256" key="7">
    <source>
        <dbReference type="SAM" id="Phobius"/>
    </source>
</evidence>
<dbReference type="PANTHER" id="PTHR30221">
    <property type="entry name" value="SMALL-CONDUCTANCE MECHANOSENSITIVE CHANNEL"/>
    <property type="match status" value="1"/>
</dbReference>
<sequence>MFNLKYDIMKEEVSSSLDILLNRLAEWGNTLVENLPNMLLALGVLLVSYFMARYISKGVSKLVQKRVPQKSITNLISNLTTVVVVLFGLFLALSILDLNDALMSLLTGAGVAGLVVGLALQGALSNTISGVVLSFRKNIRIGDWVETNGFAGEVVKINLNNFIIKEADNNKVIIPNKTILENPLKNFTLTNKMRVVLGCGVGYESDLDRVETLTKNTVKECIEQVESADDVEFYFEEFGASSINFIVRFYITSESAIEKLRAKNTVIKAIKKAFDKEGINIPFPIRTLEFSTGLDLNAKKVAEAFSTN</sequence>
<comment type="subcellular location">
    <subcellularLocation>
        <location evidence="1">Cell membrane</location>
        <topology evidence="1">Multi-pass membrane protein</topology>
    </subcellularLocation>
</comment>
<dbReference type="Proteomes" id="UP000625780">
    <property type="component" value="Unassembled WGS sequence"/>
</dbReference>
<dbReference type="EMBL" id="BMFH01000001">
    <property type="protein sequence ID" value="GGD38713.1"/>
    <property type="molecule type" value="Genomic_DNA"/>
</dbReference>
<dbReference type="SUPFAM" id="SSF82861">
    <property type="entry name" value="Mechanosensitive channel protein MscS (YggB), transmembrane region"/>
    <property type="match status" value="1"/>
</dbReference>
<evidence type="ECO:0000256" key="5">
    <source>
        <dbReference type="ARBA" id="ARBA00022989"/>
    </source>
</evidence>
<evidence type="ECO:0000256" key="1">
    <source>
        <dbReference type="ARBA" id="ARBA00004651"/>
    </source>
</evidence>
<feature type="domain" description="Mechanosensitive ion channel MscS" evidence="8">
    <location>
        <begin position="124"/>
        <end position="188"/>
    </location>
</feature>
<evidence type="ECO:0000256" key="2">
    <source>
        <dbReference type="ARBA" id="ARBA00008017"/>
    </source>
</evidence>
<dbReference type="InterPro" id="IPR008910">
    <property type="entry name" value="MSC_TM_helix"/>
</dbReference>
<keyword evidence="6 7" id="KW-0472">Membrane</keyword>
<feature type="transmembrane region" description="Helical" evidence="7">
    <location>
        <begin position="75"/>
        <end position="95"/>
    </location>
</feature>
<dbReference type="SUPFAM" id="SSF82689">
    <property type="entry name" value="Mechanosensitive channel protein MscS (YggB), C-terminal domain"/>
    <property type="match status" value="1"/>
</dbReference>
<evidence type="ECO:0000313" key="11">
    <source>
        <dbReference type="Proteomes" id="UP000625780"/>
    </source>
</evidence>
<dbReference type="InterPro" id="IPR045275">
    <property type="entry name" value="MscS_archaea/bacteria_type"/>
</dbReference>
<dbReference type="InterPro" id="IPR011014">
    <property type="entry name" value="MscS_channel_TM-2"/>
</dbReference>
<name>A0ABQ1QP10_9FLAO</name>
<feature type="transmembrane region" description="Helical" evidence="7">
    <location>
        <begin position="38"/>
        <end position="55"/>
    </location>
</feature>
<comment type="caution">
    <text evidence="10">The sequence shown here is derived from an EMBL/GenBank/DDBJ whole genome shotgun (WGS) entry which is preliminary data.</text>
</comment>
<feature type="domain" description="Mechanosensitive ion channel MscS C-terminal" evidence="9">
    <location>
        <begin position="196"/>
        <end position="281"/>
    </location>
</feature>
<dbReference type="Pfam" id="PF05552">
    <property type="entry name" value="MS_channel_1st_1"/>
    <property type="match status" value="1"/>
</dbReference>
<dbReference type="InterPro" id="IPR010920">
    <property type="entry name" value="LSM_dom_sf"/>
</dbReference>
<dbReference type="InterPro" id="IPR023408">
    <property type="entry name" value="MscS_beta-dom_sf"/>
</dbReference>
<dbReference type="InterPro" id="IPR006685">
    <property type="entry name" value="MscS_channel_2nd"/>
</dbReference>
<evidence type="ECO:0000256" key="6">
    <source>
        <dbReference type="ARBA" id="ARBA00023136"/>
    </source>
</evidence>
<evidence type="ECO:0000256" key="4">
    <source>
        <dbReference type="ARBA" id="ARBA00022692"/>
    </source>
</evidence>
<dbReference type="SUPFAM" id="SSF50182">
    <property type="entry name" value="Sm-like ribonucleoproteins"/>
    <property type="match status" value="1"/>
</dbReference>
<dbReference type="InterPro" id="IPR011066">
    <property type="entry name" value="MscS_channel_C_sf"/>
</dbReference>
<evidence type="ECO:0000259" key="8">
    <source>
        <dbReference type="Pfam" id="PF00924"/>
    </source>
</evidence>
<dbReference type="Pfam" id="PF00924">
    <property type="entry name" value="MS_channel_2nd"/>
    <property type="match status" value="1"/>
</dbReference>
<keyword evidence="4 7" id="KW-0812">Transmembrane</keyword>
<keyword evidence="11" id="KW-1185">Reference proteome</keyword>
<comment type="similarity">
    <text evidence="2">Belongs to the MscS (TC 1.A.23) family.</text>
</comment>
<proteinExistence type="inferred from homology"/>
<gene>
    <name evidence="10" type="ORF">GCM10011361_02310</name>
</gene>
<dbReference type="Gene3D" id="1.10.287.1260">
    <property type="match status" value="1"/>
</dbReference>
<keyword evidence="5 7" id="KW-1133">Transmembrane helix</keyword>
<evidence type="ECO:0000256" key="3">
    <source>
        <dbReference type="ARBA" id="ARBA00022475"/>
    </source>
</evidence>
<accession>A0ABQ1QP10</accession>
<evidence type="ECO:0000313" key="10">
    <source>
        <dbReference type="EMBL" id="GGD38713.1"/>
    </source>
</evidence>
<dbReference type="Pfam" id="PF21082">
    <property type="entry name" value="MS_channel_3rd"/>
    <property type="match status" value="1"/>
</dbReference>
<reference evidence="11" key="1">
    <citation type="journal article" date="2019" name="Int. J. Syst. Evol. Microbiol.">
        <title>The Global Catalogue of Microorganisms (GCM) 10K type strain sequencing project: providing services to taxonomists for standard genome sequencing and annotation.</title>
        <authorList>
            <consortium name="The Broad Institute Genomics Platform"/>
            <consortium name="The Broad Institute Genome Sequencing Center for Infectious Disease"/>
            <person name="Wu L."/>
            <person name="Ma J."/>
        </authorList>
    </citation>
    <scope>NUCLEOTIDE SEQUENCE [LARGE SCALE GENOMIC DNA]</scope>
    <source>
        <strain evidence="11">CGMCC 1.12606</strain>
    </source>
</reference>
<dbReference type="Gene3D" id="2.30.30.60">
    <property type="match status" value="1"/>
</dbReference>
<organism evidence="10 11">
    <name type="scientific">Muriicola marianensis</name>
    <dbReference type="NCBI Taxonomy" id="1324801"/>
    <lineage>
        <taxon>Bacteria</taxon>
        <taxon>Pseudomonadati</taxon>
        <taxon>Bacteroidota</taxon>
        <taxon>Flavobacteriia</taxon>
        <taxon>Flavobacteriales</taxon>
        <taxon>Flavobacteriaceae</taxon>
        <taxon>Muriicola</taxon>
    </lineage>
</organism>
<keyword evidence="3" id="KW-1003">Cell membrane</keyword>
<dbReference type="Gene3D" id="3.30.70.100">
    <property type="match status" value="1"/>
</dbReference>
<protein>
    <submittedName>
        <fullName evidence="10">Mechanosensitive ion channel protein MscS</fullName>
    </submittedName>
</protein>